<dbReference type="GO" id="GO:0032259">
    <property type="term" value="P:methylation"/>
    <property type="evidence" value="ECO:0007669"/>
    <property type="project" value="UniProtKB-KW"/>
</dbReference>
<dbReference type="Gene3D" id="3.40.50.150">
    <property type="entry name" value="Vaccinia Virus protein VP39"/>
    <property type="match status" value="1"/>
</dbReference>
<dbReference type="InterPro" id="IPR029063">
    <property type="entry name" value="SAM-dependent_MTases_sf"/>
</dbReference>
<accession>B5IAF3</accession>
<dbReference type="HOGENOM" id="CLU_306222_0_0_2"/>
<dbReference type="KEGG" id="abi:Aboo_0392"/>
<proteinExistence type="predicted"/>
<sequence length="967" mass="112668">MSEKRGKVTERSLYPAIIDLLKKRGAEGVEEIKYESQPDIIADWLGARWIISIKIGNYTKSMFFKNAMIQYARHIIDSGLKYGMIIFLPESIRNISVEEKALYNAIRNKKAYVILDTPETQKEFLDTLPNIFEEVERILKEKIKSTYSLKTVITLLKEQINDIMKETRITEKEMTNIITSDELFLGISASKHKDIKVIKFISTYIFLTQVLFARLYGVEHPAILSGFDIRNITKEGIRELFRRITEINYRPIYKFDILDTIPEHYIKDTFTLIWNLKIENIRFELPGRLFHELMPKEIKKMLAAFYTRPIAAEILSCVTINNAEEVVFDPACGSGTILTAAYRRKRELWNKQEDPHKLFCEEQIYGTDIMPFAVNLTTANLASLNPKITIEKMNIARADSLKLELNVPIKNGLSKLERYGIPISSNIKSKNMQGDEYDMVLDLMDVVLMNPPFTKIERGVKKYIKIERFKSRVGGEIGLWGHFIALADMILKPNGMFGGVIPINILRGRESEKVRKIVFEEWLPLYVIKSTMNYGFSESSEYRDILIIAKKTKSKPINHKVKFVLIKKDLNSLSFKDVKRICDRIKTSSKLNDPLLEIRSYSMEDIKKHFVNMMWFISGSSFEWKDNLLNIIRKSEMVLDYFPHSGNGYFMEGYRPVPKGVSKFMFITRPINENRIDKAFLVLIKEDDKKIFAETKMMYEMSKLNEHSKSSIFDFDKDKFLLTIRTPVGLNTMDITNKHDYIAISPYKDIEKIQRLSGFNSSLKNSYWNNIKKQMNNIKTKIIVSRRINPYSPNTHLIAFFSENDIFPSNQVNVVVEPDPRKAKAVTVLLNSIFFLAYFFNLKEETTGRYIDIRFYDLYSMKLYPTTNTQIDNLVKVFNKFKDVNFPPLREQLDEHFTERYSVFWSSERKKIKPLIPVDSIKPHPVRLKFDKAIIKALNLSISHEELLQAYNAIINDMIITRGLKKD</sequence>
<evidence type="ECO:0000313" key="4">
    <source>
        <dbReference type="EMBL" id="ADD08203.1"/>
    </source>
</evidence>
<keyword evidence="1 4" id="KW-0489">Methyltransferase</keyword>
<name>B5IAF3_ACIB4</name>
<gene>
    <name evidence="4" type="ordered locus">Aboo_0392</name>
</gene>
<dbReference type="PANTHER" id="PTHR33841">
    <property type="entry name" value="DNA METHYLTRANSFERASE YEEA-RELATED"/>
    <property type="match status" value="1"/>
</dbReference>
<dbReference type="eggNOG" id="arCOG02632">
    <property type="taxonomic scope" value="Archaea"/>
</dbReference>
<evidence type="ECO:0000256" key="1">
    <source>
        <dbReference type="ARBA" id="ARBA00022603"/>
    </source>
</evidence>
<dbReference type="EMBL" id="CP001941">
    <property type="protein sequence ID" value="ADD08203.1"/>
    <property type="molecule type" value="Genomic_DNA"/>
</dbReference>
<dbReference type="Proteomes" id="UP000001400">
    <property type="component" value="Chromosome"/>
</dbReference>
<reference evidence="4" key="1">
    <citation type="submission" date="2010-02" db="EMBL/GenBank/DDBJ databases">
        <title>Complete sequence of Aciduliprofundum boonei T469.</title>
        <authorList>
            <consortium name="US DOE Joint Genome Institute"/>
            <person name="Lucas S."/>
            <person name="Copeland A."/>
            <person name="Lapidus A."/>
            <person name="Cheng J.-F."/>
            <person name="Bruce D."/>
            <person name="Goodwin L."/>
            <person name="Pitluck S."/>
            <person name="Saunders E."/>
            <person name="Detter J.C."/>
            <person name="Han C."/>
            <person name="Tapia R."/>
            <person name="Land M."/>
            <person name="Hauser L."/>
            <person name="Kyrpides N."/>
            <person name="Mikhailova N."/>
            <person name="Flores G."/>
            <person name="Reysenbach A.-L."/>
            <person name="Woyke T."/>
        </authorList>
    </citation>
    <scope>NUCLEOTIDE SEQUENCE</scope>
    <source>
        <strain evidence="4">T469</strain>
    </source>
</reference>
<dbReference type="STRING" id="439481.Aboo_0392"/>
<dbReference type="RefSeq" id="WP_008082245.1">
    <property type="nucleotide sequence ID" value="NC_013926.1"/>
</dbReference>
<keyword evidence="2" id="KW-0808">Transferase</keyword>
<organism evidence="4 5">
    <name type="scientific">Aciduliprofundum boonei (strain DSM 19572 / T469)</name>
    <dbReference type="NCBI Taxonomy" id="439481"/>
    <lineage>
        <taxon>Archaea</taxon>
        <taxon>Methanobacteriati</taxon>
        <taxon>Thermoplasmatota</taxon>
        <taxon>DHVE2 group</taxon>
        <taxon>Candidatus Aciduliprofundum</taxon>
    </lineage>
</organism>
<dbReference type="InterPro" id="IPR050953">
    <property type="entry name" value="N4_N6_ade-DNA_methylase"/>
</dbReference>
<dbReference type="GO" id="GO:0003677">
    <property type="term" value="F:DNA binding"/>
    <property type="evidence" value="ECO:0007669"/>
    <property type="project" value="InterPro"/>
</dbReference>
<dbReference type="GO" id="GO:0008170">
    <property type="term" value="F:N-methyltransferase activity"/>
    <property type="evidence" value="ECO:0007669"/>
    <property type="project" value="InterPro"/>
</dbReference>
<dbReference type="GeneID" id="8827334"/>
<dbReference type="PRINTS" id="PR00507">
    <property type="entry name" value="N12N6MTFRASE"/>
</dbReference>
<dbReference type="PANTHER" id="PTHR33841:SF4">
    <property type="entry name" value="RESTRICTION MODIFICATION SYSTEM DNA SPECIFICITY DOMAIN"/>
    <property type="match status" value="1"/>
</dbReference>
<evidence type="ECO:0000256" key="2">
    <source>
        <dbReference type="ARBA" id="ARBA00022679"/>
    </source>
</evidence>
<protein>
    <submittedName>
        <fullName evidence="4">N-6 DNA methylase</fullName>
    </submittedName>
</protein>
<dbReference type="OrthoDB" id="45790at2157"/>
<feature type="domain" description="DNA methylase adenine-specific" evidence="3">
    <location>
        <begin position="300"/>
        <end position="590"/>
    </location>
</feature>
<dbReference type="AlphaFoldDB" id="B5IAF3"/>
<keyword evidence="5" id="KW-1185">Reference proteome</keyword>
<dbReference type="Pfam" id="PF02384">
    <property type="entry name" value="N6_Mtase"/>
    <property type="match status" value="1"/>
</dbReference>
<evidence type="ECO:0000259" key="3">
    <source>
        <dbReference type="Pfam" id="PF02384"/>
    </source>
</evidence>
<evidence type="ECO:0000313" key="5">
    <source>
        <dbReference type="Proteomes" id="UP000001400"/>
    </source>
</evidence>
<dbReference type="InterPro" id="IPR003356">
    <property type="entry name" value="DNA_methylase_A-5"/>
</dbReference>
<dbReference type="REBASE" id="24506">
    <property type="entry name" value="AboTORF392P"/>
</dbReference>
<dbReference type="SUPFAM" id="SSF53335">
    <property type="entry name" value="S-adenosyl-L-methionine-dependent methyltransferases"/>
    <property type="match status" value="1"/>
</dbReference>